<dbReference type="EMBL" id="JAJEQD010000004">
    <property type="protein sequence ID" value="MCC2156131.1"/>
    <property type="molecule type" value="Genomic_DNA"/>
</dbReference>
<protein>
    <submittedName>
        <fullName evidence="1">Uncharacterized protein</fullName>
    </submittedName>
</protein>
<evidence type="ECO:0000313" key="2">
    <source>
        <dbReference type="Proteomes" id="UP001198241"/>
    </source>
</evidence>
<comment type="caution">
    <text evidence="1">The sequence shown here is derived from an EMBL/GenBank/DDBJ whole genome shotgun (WGS) entry which is preliminary data.</text>
</comment>
<proteinExistence type="predicted"/>
<sequence>MDVLGKSQLNYVVQSYIGKQIMIVVPSQSIGKDIDAEAGSNHLSLNRQIICRLDTNNQAVLGLPYSYTTGRNWCRHHIHGVVGDEAFGMELICWSPDSLEDLQEVAAWYAHKYGAHHVLFVSLKGETKIWNYQGSRIIGHRKLGQWQANYIELYGQMVVDDLKCKGCTYQCTSIEEDYRLVRAPHCDRSNLDDFGQLSSHLGLDHILFIPAPNHQVEGRTMEQYLAFLDVPYDKVYHSFANGENFLYYVLYVRYCRLKLVLDALQLLVDDYESKPLLYVTPEGNLYILQQDMSILQGCGVFSRTSYVAMFTKLNKEILQIQLDRDFHYNRPNMFTRMGGAMILGQIK</sequence>
<dbReference type="Proteomes" id="UP001198241">
    <property type="component" value="Unassembled WGS sequence"/>
</dbReference>
<organism evidence="1 2">
    <name type="scientific">Veillonella fallax</name>
    <dbReference type="NCBI Taxonomy" id="2881272"/>
    <lineage>
        <taxon>Bacteria</taxon>
        <taxon>Bacillati</taxon>
        <taxon>Bacillota</taxon>
        <taxon>Negativicutes</taxon>
        <taxon>Veillonellales</taxon>
        <taxon>Veillonellaceae</taxon>
        <taxon>Veillonella</taxon>
    </lineage>
</organism>
<accession>A0ABS8F1N8</accession>
<keyword evidence="2" id="KW-1185">Reference proteome</keyword>
<evidence type="ECO:0000313" key="1">
    <source>
        <dbReference type="EMBL" id="MCC2156131.1"/>
    </source>
</evidence>
<gene>
    <name evidence="1" type="ORF">LKD20_03090</name>
</gene>
<reference evidence="1 2" key="1">
    <citation type="submission" date="2021-10" db="EMBL/GenBank/DDBJ databases">
        <title>Anaerobic single-cell dispensing facilitates the cultivation of human gut bacteria.</title>
        <authorList>
            <person name="Afrizal A."/>
        </authorList>
    </citation>
    <scope>NUCLEOTIDE SEQUENCE [LARGE SCALE GENOMIC DNA]</scope>
    <source>
        <strain evidence="1 2">CLA-AA-H247</strain>
    </source>
</reference>
<name>A0ABS8F1N8_9FIRM</name>
<dbReference type="RefSeq" id="WP_227720876.1">
    <property type="nucleotide sequence ID" value="NZ_JAJEQD010000004.1"/>
</dbReference>